<dbReference type="Proteomes" id="UP000507962">
    <property type="component" value="Unassembled WGS sequence"/>
</dbReference>
<dbReference type="NCBIfam" id="NF047646">
    <property type="entry name" value="REP_Tyr_transpos"/>
    <property type="match status" value="1"/>
</dbReference>
<dbReference type="GO" id="GO:0004803">
    <property type="term" value="F:transposase activity"/>
    <property type="evidence" value="ECO:0007669"/>
    <property type="project" value="InterPro"/>
</dbReference>
<dbReference type="InterPro" id="IPR002686">
    <property type="entry name" value="Transposase_17"/>
</dbReference>
<dbReference type="InterPro" id="IPR052715">
    <property type="entry name" value="RAYT_transposase"/>
</dbReference>
<dbReference type="GO" id="GO:0006313">
    <property type="term" value="P:DNA transposition"/>
    <property type="evidence" value="ECO:0007669"/>
    <property type="project" value="InterPro"/>
</dbReference>
<evidence type="ECO:0000313" key="2">
    <source>
        <dbReference type="EMBL" id="VFQ47071.1"/>
    </source>
</evidence>
<dbReference type="InterPro" id="IPR036515">
    <property type="entry name" value="Transposase_17_sf"/>
</dbReference>
<accession>A0A4U8YT21</accession>
<dbReference type="EMBL" id="CAADHO010000013">
    <property type="protein sequence ID" value="VFQ47071.1"/>
    <property type="molecule type" value="Genomic_DNA"/>
</dbReference>
<reference evidence="2 3" key="1">
    <citation type="submission" date="2019-03" db="EMBL/GenBank/DDBJ databases">
        <authorList>
            <person name="Nijsse B."/>
        </authorList>
    </citation>
    <scope>NUCLEOTIDE SEQUENCE [LARGE SCALE GENOMIC DNA]</scope>
    <source>
        <strain evidence="2">Desulfoluna butyratoxydans MSL71</strain>
    </source>
</reference>
<evidence type="ECO:0000259" key="1">
    <source>
        <dbReference type="SMART" id="SM01321"/>
    </source>
</evidence>
<dbReference type="AlphaFoldDB" id="A0A4U8YT21"/>
<proteinExistence type="predicted"/>
<dbReference type="Pfam" id="PF01797">
    <property type="entry name" value="Y1_Tnp"/>
    <property type="match status" value="1"/>
</dbReference>
<dbReference type="SMART" id="SM01321">
    <property type="entry name" value="Y1_Tnp"/>
    <property type="match status" value="1"/>
</dbReference>
<dbReference type="Gene3D" id="3.30.70.1290">
    <property type="entry name" value="Transposase IS200-like"/>
    <property type="match status" value="1"/>
</dbReference>
<dbReference type="SUPFAM" id="SSF143422">
    <property type="entry name" value="Transposase IS200-like"/>
    <property type="match status" value="1"/>
</dbReference>
<sequence length="192" mass="22200">MTHLGWYSRGYLPHCDAPGALQAITFRLADSLPLDVLKKMERDVAASPDGQKNRRLRRRINEWLDTGYGACLLNHPECAAVVADSFRFFHQTRYELIAWVVMPNHVHLVIRQYEGWPLGGVIRSWKVFTSKKIREVHGGPLPEKIWQRGFWDRLIRNEHHYEAALQYIADNPVHAGLVASSHEWPWMGLPSL</sequence>
<keyword evidence="3" id="KW-1185">Reference proteome</keyword>
<name>A0A4U8YT21_9BACT</name>
<gene>
    <name evidence="2" type="ORF">MSL71_47570</name>
</gene>
<dbReference type="PANTHER" id="PTHR36966:SF1">
    <property type="entry name" value="REP-ASSOCIATED TYROSINE TRANSPOSASE"/>
    <property type="match status" value="1"/>
</dbReference>
<dbReference type="RefSeq" id="WP_180146168.1">
    <property type="nucleotide sequence ID" value="NZ_CAADHO010000013.1"/>
</dbReference>
<protein>
    <submittedName>
        <fullName evidence="2">Transposase is200-like</fullName>
    </submittedName>
</protein>
<feature type="domain" description="Transposase IS200-like" evidence="1">
    <location>
        <begin position="17"/>
        <end position="171"/>
    </location>
</feature>
<dbReference type="PANTHER" id="PTHR36966">
    <property type="entry name" value="REP-ASSOCIATED TYROSINE TRANSPOSASE"/>
    <property type="match status" value="1"/>
</dbReference>
<dbReference type="GO" id="GO:0043565">
    <property type="term" value="F:sequence-specific DNA binding"/>
    <property type="evidence" value="ECO:0007669"/>
    <property type="project" value="TreeGrafter"/>
</dbReference>
<organism evidence="2 3">
    <name type="scientific">Desulfoluna butyratoxydans</name>
    <dbReference type="NCBI Taxonomy" id="231438"/>
    <lineage>
        <taxon>Bacteria</taxon>
        <taxon>Pseudomonadati</taxon>
        <taxon>Thermodesulfobacteriota</taxon>
        <taxon>Desulfobacteria</taxon>
        <taxon>Desulfobacterales</taxon>
        <taxon>Desulfolunaceae</taxon>
        <taxon>Desulfoluna</taxon>
    </lineage>
</organism>
<evidence type="ECO:0000313" key="3">
    <source>
        <dbReference type="Proteomes" id="UP000507962"/>
    </source>
</evidence>